<dbReference type="Proteomes" id="UP001314903">
    <property type="component" value="Unassembled WGS sequence"/>
</dbReference>
<comment type="caution">
    <text evidence="1">The sequence shown here is derived from an EMBL/GenBank/DDBJ whole genome shotgun (WGS) entry which is preliminary data.</text>
</comment>
<dbReference type="PANTHER" id="PTHR42110">
    <property type="entry name" value="L-ASPARAGINASE, PUTATIVE (AFU_ORTHOLOGUE AFUA_3G11890)-RELATED"/>
    <property type="match status" value="1"/>
</dbReference>
<proteinExistence type="predicted"/>
<name>A0ABS4KLH9_9FIRM</name>
<accession>A0ABS4KLH9</accession>
<evidence type="ECO:0000313" key="2">
    <source>
        <dbReference type="Proteomes" id="UP001314903"/>
    </source>
</evidence>
<dbReference type="Pfam" id="PF06089">
    <property type="entry name" value="Asparaginase_II"/>
    <property type="match status" value="1"/>
</dbReference>
<dbReference type="PANTHER" id="PTHR42110:SF1">
    <property type="entry name" value="L-ASPARAGINASE, PUTATIVE (AFU_ORTHOLOGUE AFUA_3G11890)-RELATED"/>
    <property type="match status" value="1"/>
</dbReference>
<organism evidence="1 2">
    <name type="scientific">Acetoanaerobium pronyense</name>
    <dbReference type="NCBI Taxonomy" id="1482736"/>
    <lineage>
        <taxon>Bacteria</taxon>
        <taxon>Bacillati</taxon>
        <taxon>Bacillota</taxon>
        <taxon>Clostridia</taxon>
        <taxon>Peptostreptococcales</taxon>
        <taxon>Filifactoraceae</taxon>
        <taxon>Acetoanaerobium</taxon>
    </lineage>
</organism>
<dbReference type="EMBL" id="JAGGLI010000035">
    <property type="protein sequence ID" value="MBP2028647.1"/>
    <property type="molecule type" value="Genomic_DNA"/>
</dbReference>
<dbReference type="InterPro" id="IPR010349">
    <property type="entry name" value="Asparaginase_II"/>
</dbReference>
<reference evidence="1 2" key="1">
    <citation type="submission" date="2021-03" db="EMBL/GenBank/DDBJ databases">
        <title>Genomic Encyclopedia of Type Strains, Phase IV (KMG-IV): sequencing the most valuable type-strain genomes for metagenomic binning, comparative biology and taxonomic classification.</title>
        <authorList>
            <person name="Goeker M."/>
        </authorList>
    </citation>
    <scope>NUCLEOTIDE SEQUENCE [LARGE SCALE GENOMIC DNA]</scope>
    <source>
        <strain evidence="1 2">DSM 27512</strain>
    </source>
</reference>
<keyword evidence="2" id="KW-1185">Reference proteome</keyword>
<sequence length="342" mass="37740">MEGSSLSEPLVRVSRGPVVESIHRGDAVVVNTSGEILYFIGDPYKYTYIRSAAKPLQTINVFLSGAQNKFEFTDEELSIMCASHYGEDFHKKVIENMLEKIGLKMEDLNCGKTLSIKPEYAQIQLKENHIINQANNDCSGKHCGILASCIAKGYDLGGYTEDKHPVEQDILKVISMMCEIEPEDIKLGVDGCSVPVHAMPIYNMALGYAKLANPNSLEKNVKEGCEKIFTAMNNAPEMVAGTGGFCTELIKNTNGKLIGKLGAEGVFCIGVKEKGIGLAVKIEDGNYYRAINPAVMRCLEDLEILDNEELEKLSRFISQKNINNLGTEVGQIEPCFHLKKEY</sequence>
<protein>
    <submittedName>
        <fullName evidence="1">L-asparaginase II</fullName>
    </submittedName>
</protein>
<dbReference type="RefSeq" id="WP_330623466.1">
    <property type="nucleotide sequence ID" value="NZ_JAGGLI010000035.1"/>
</dbReference>
<evidence type="ECO:0000313" key="1">
    <source>
        <dbReference type="EMBL" id="MBP2028647.1"/>
    </source>
</evidence>
<gene>
    <name evidence="1" type="ORF">J2Z35_002477</name>
</gene>